<keyword evidence="3" id="KW-0804">Transcription</keyword>
<dbReference type="SMART" id="SM00420">
    <property type="entry name" value="HTH_DEOR"/>
    <property type="match status" value="1"/>
</dbReference>
<evidence type="ECO:0000313" key="8">
    <source>
        <dbReference type="Proteomes" id="UP000278855"/>
    </source>
</evidence>
<dbReference type="Pfam" id="PF00455">
    <property type="entry name" value="DeoRC"/>
    <property type="match status" value="1"/>
</dbReference>
<evidence type="ECO:0000256" key="2">
    <source>
        <dbReference type="ARBA" id="ARBA00023125"/>
    </source>
</evidence>
<gene>
    <name evidence="6" type="ORF">EGC77_14580</name>
    <name evidence="5" type="ORF">EGC80_11330</name>
</gene>
<dbReference type="InterPro" id="IPR036390">
    <property type="entry name" value="WH_DNA-bd_sf"/>
</dbReference>
<dbReference type="SUPFAM" id="SSF46785">
    <property type="entry name" value="Winged helix' DNA-binding domain"/>
    <property type="match status" value="1"/>
</dbReference>
<evidence type="ECO:0000256" key="3">
    <source>
        <dbReference type="ARBA" id="ARBA00023163"/>
    </source>
</evidence>
<dbReference type="AlphaFoldDB" id="A0A3N4E300"/>
<dbReference type="PROSITE" id="PS00894">
    <property type="entry name" value="HTH_DEOR_1"/>
    <property type="match status" value="1"/>
</dbReference>
<proteinExistence type="predicted"/>
<organism evidence="6 8">
    <name type="scientific">Shewanella psychromarinicola</name>
    <dbReference type="NCBI Taxonomy" id="2487742"/>
    <lineage>
        <taxon>Bacteria</taxon>
        <taxon>Pseudomonadati</taxon>
        <taxon>Pseudomonadota</taxon>
        <taxon>Gammaproteobacteria</taxon>
        <taxon>Alteromonadales</taxon>
        <taxon>Shewanellaceae</taxon>
        <taxon>Shewanella</taxon>
    </lineage>
</organism>
<dbReference type="GO" id="GO:0003700">
    <property type="term" value="F:DNA-binding transcription factor activity"/>
    <property type="evidence" value="ECO:0007669"/>
    <property type="project" value="InterPro"/>
</dbReference>
<evidence type="ECO:0000313" key="5">
    <source>
        <dbReference type="EMBL" id="AZG35443.1"/>
    </source>
</evidence>
<evidence type="ECO:0000313" key="6">
    <source>
        <dbReference type="EMBL" id="RPA31178.1"/>
    </source>
</evidence>
<dbReference type="Proteomes" id="UP000278855">
    <property type="component" value="Unassembled WGS sequence"/>
</dbReference>
<evidence type="ECO:0000313" key="7">
    <source>
        <dbReference type="Proteomes" id="UP000273778"/>
    </source>
</evidence>
<dbReference type="GO" id="GO:0003677">
    <property type="term" value="F:DNA binding"/>
    <property type="evidence" value="ECO:0007669"/>
    <property type="project" value="UniProtKB-KW"/>
</dbReference>
<accession>A0A3N4E300</accession>
<dbReference type="OrthoDB" id="9816363at2"/>
<reference evidence="8" key="2">
    <citation type="submission" date="2018-11" db="EMBL/GenBank/DDBJ databases">
        <title>Shewanella sp. R106.</title>
        <authorList>
            <person name="Hwang Y.J."/>
            <person name="Hwang C.Y."/>
        </authorList>
    </citation>
    <scope>NUCLEOTIDE SEQUENCE [LARGE SCALE GENOMIC DNA]</scope>
    <source>
        <strain evidence="8">R106</strain>
    </source>
</reference>
<dbReference type="InterPro" id="IPR001034">
    <property type="entry name" value="DeoR_HTH"/>
</dbReference>
<keyword evidence="1" id="KW-0805">Transcription regulation</keyword>
<dbReference type="EMBL" id="RKKB01000006">
    <property type="protein sequence ID" value="RPA31178.1"/>
    <property type="molecule type" value="Genomic_DNA"/>
</dbReference>
<sequence>MISKRLERLRRMMSCLDHQDKIHIKELVRLLEVSEMTVRRDLNSDYASNFGIESYGGYVRKETNKNILNVEASSSMEESTKLISELIFSEDVVFFDSGKYNGQLIDMINQDVSFTGVTTSLNTFMFLKSKPNCKPVLLGGSYDDLNDVFISHNNDILKSMVYSKSFLTPNGLHDEFGATVETEYCASVAKSVLSRTIEKYLVCSNESLDTVSKFSVCEVGVFNYFISFENTSNPVVSQGGGTL</sequence>
<name>A0A3N4E300_9GAMM</name>
<dbReference type="InterPro" id="IPR018356">
    <property type="entry name" value="Tscrpt_reg_HTH_DeoR_CS"/>
</dbReference>
<dbReference type="Proteomes" id="UP000273778">
    <property type="component" value="Chromosome"/>
</dbReference>
<dbReference type="InterPro" id="IPR014036">
    <property type="entry name" value="DeoR-like_C"/>
</dbReference>
<dbReference type="SUPFAM" id="SSF100950">
    <property type="entry name" value="NagB/RpiA/CoA transferase-like"/>
    <property type="match status" value="1"/>
</dbReference>
<dbReference type="Pfam" id="PF08220">
    <property type="entry name" value="HTH_DeoR"/>
    <property type="match status" value="1"/>
</dbReference>
<keyword evidence="7" id="KW-1185">Reference proteome</keyword>
<dbReference type="InterPro" id="IPR037171">
    <property type="entry name" value="NagB/RpiA_transferase-like"/>
</dbReference>
<dbReference type="KEGG" id="spsr:EGC80_11330"/>
<dbReference type="SMART" id="SM01134">
    <property type="entry name" value="DeoRC"/>
    <property type="match status" value="1"/>
</dbReference>
<feature type="domain" description="HTH deoR-type" evidence="4">
    <location>
        <begin position="5"/>
        <end position="60"/>
    </location>
</feature>
<keyword evidence="2" id="KW-0238">DNA-binding</keyword>
<dbReference type="RefSeq" id="WP_124013311.1">
    <property type="nucleotide sequence ID" value="NZ_CP034073.1"/>
</dbReference>
<evidence type="ECO:0000259" key="4">
    <source>
        <dbReference type="PROSITE" id="PS51000"/>
    </source>
</evidence>
<reference evidence="6" key="3">
    <citation type="submission" date="2018-11" db="EMBL/GenBank/DDBJ databases">
        <authorList>
            <person name="Hwang Y.J."/>
            <person name="Hwang C.Y."/>
        </authorList>
    </citation>
    <scope>NUCLEOTIDE SEQUENCE</scope>
    <source>
        <strain evidence="6">R106</strain>
    </source>
</reference>
<reference evidence="5 7" key="1">
    <citation type="submission" date="2018-11" db="EMBL/GenBank/DDBJ databases">
        <title>Shewanella sp. M2.</title>
        <authorList>
            <person name="Hwang Y.J."/>
            <person name="Hwang C.Y."/>
        </authorList>
    </citation>
    <scope>NUCLEOTIDE SEQUENCE [LARGE SCALE GENOMIC DNA]</scope>
    <source>
        <strain evidence="5 7">M2</strain>
    </source>
</reference>
<dbReference type="PANTHER" id="PTHR30363:SF8">
    <property type="entry name" value="DEOXYRIBOSE OPERON REPRESSOR"/>
    <property type="match status" value="1"/>
</dbReference>
<dbReference type="InterPro" id="IPR050313">
    <property type="entry name" value="Carb_Metab_HTH_regulators"/>
</dbReference>
<evidence type="ECO:0000256" key="1">
    <source>
        <dbReference type="ARBA" id="ARBA00023015"/>
    </source>
</evidence>
<dbReference type="EMBL" id="CP034073">
    <property type="protein sequence ID" value="AZG35443.1"/>
    <property type="molecule type" value="Genomic_DNA"/>
</dbReference>
<protein>
    <submittedName>
        <fullName evidence="6">DeoR/GlpR transcriptional regulator</fullName>
    </submittedName>
</protein>
<dbReference type="PROSITE" id="PS51000">
    <property type="entry name" value="HTH_DEOR_2"/>
    <property type="match status" value="1"/>
</dbReference>
<dbReference type="PANTHER" id="PTHR30363">
    <property type="entry name" value="HTH-TYPE TRANSCRIPTIONAL REGULATOR SRLR-RELATED"/>
    <property type="match status" value="1"/>
</dbReference>